<keyword evidence="3" id="KW-1185">Reference proteome</keyword>
<keyword evidence="1" id="KW-0472">Membrane</keyword>
<accession>A0ABS9WFJ6</accession>
<keyword evidence="1" id="KW-0812">Transmembrane</keyword>
<keyword evidence="1" id="KW-1133">Transmembrane helix</keyword>
<reference evidence="2" key="1">
    <citation type="submission" date="2021-11" db="EMBL/GenBank/DDBJ databases">
        <title>A Novel Adlercreutzia Species, isolated from a Allomyrina dichotoma larva feces.</title>
        <authorList>
            <person name="Suh M.K."/>
        </authorList>
    </citation>
    <scope>NUCLEOTIDE SEQUENCE</scope>
    <source>
        <strain evidence="2">JBNU-10</strain>
    </source>
</reference>
<protein>
    <submittedName>
        <fullName evidence="2">Uncharacterized protein</fullName>
    </submittedName>
</protein>
<evidence type="ECO:0000313" key="3">
    <source>
        <dbReference type="Proteomes" id="UP001430755"/>
    </source>
</evidence>
<sequence>MRSGNWIIPIILVGAALFYLIICASMGPTLLNSPSGLVLSAIWWVAVVVACVGIRASGLRQ</sequence>
<dbReference type="Proteomes" id="UP001430755">
    <property type="component" value="Unassembled WGS sequence"/>
</dbReference>
<dbReference type="EMBL" id="JAJMLW010000001">
    <property type="protein sequence ID" value="MCI2240991.1"/>
    <property type="molecule type" value="Genomic_DNA"/>
</dbReference>
<comment type="caution">
    <text evidence="2">The sequence shown here is derived from an EMBL/GenBank/DDBJ whole genome shotgun (WGS) entry which is preliminary data.</text>
</comment>
<evidence type="ECO:0000313" key="2">
    <source>
        <dbReference type="EMBL" id="MCI2240991.1"/>
    </source>
</evidence>
<feature type="transmembrane region" description="Helical" evidence="1">
    <location>
        <begin position="7"/>
        <end position="31"/>
    </location>
</feature>
<dbReference type="RefSeq" id="WP_242162728.1">
    <property type="nucleotide sequence ID" value="NZ_JAJMLW010000001.1"/>
</dbReference>
<proteinExistence type="predicted"/>
<name>A0ABS9WFJ6_9ACTN</name>
<evidence type="ECO:0000256" key="1">
    <source>
        <dbReference type="SAM" id="Phobius"/>
    </source>
</evidence>
<feature type="transmembrane region" description="Helical" evidence="1">
    <location>
        <begin position="37"/>
        <end position="56"/>
    </location>
</feature>
<organism evidence="2 3">
    <name type="scientific">Adlercreutzia faecimuris</name>
    <dbReference type="NCBI Taxonomy" id="2897341"/>
    <lineage>
        <taxon>Bacteria</taxon>
        <taxon>Bacillati</taxon>
        <taxon>Actinomycetota</taxon>
        <taxon>Coriobacteriia</taxon>
        <taxon>Eggerthellales</taxon>
        <taxon>Eggerthellaceae</taxon>
        <taxon>Adlercreutzia</taxon>
    </lineage>
</organism>
<gene>
    <name evidence="2" type="ORF">LPT13_01305</name>
</gene>